<keyword evidence="2" id="KW-1185">Reference proteome</keyword>
<dbReference type="RefSeq" id="WP_254743108.1">
    <property type="nucleotide sequence ID" value="NZ_JANCLU010000012.1"/>
</dbReference>
<dbReference type="InterPro" id="IPR029063">
    <property type="entry name" value="SAM-dependent_MTases_sf"/>
</dbReference>
<dbReference type="Proteomes" id="UP001205890">
    <property type="component" value="Unassembled WGS sequence"/>
</dbReference>
<protein>
    <submittedName>
        <fullName evidence="1">Class I SAM-dependent methyltransferase</fullName>
    </submittedName>
</protein>
<proteinExistence type="predicted"/>
<dbReference type="Gene3D" id="3.40.50.150">
    <property type="entry name" value="Vaccinia Virus protein VP39"/>
    <property type="match status" value="1"/>
</dbReference>
<name>A0ABT1LDC5_9HYPH</name>
<accession>A0ABT1LDC5</accession>
<dbReference type="GO" id="GO:0032259">
    <property type="term" value="P:methylation"/>
    <property type="evidence" value="ECO:0007669"/>
    <property type="project" value="UniProtKB-KW"/>
</dbReference>
<evidence type="ECO:0000313" key="2">
    <source>
        <dbReference type="Proteomes" id="UP001205890"/>
    </source>
</evidence>
<comment type="caution">
    <text evidence="1">The sequence shown here is derived from an EMBL/GenBank/DDBJ whole genome shotgun (WGS) entry which is preliminary data.</text>
</comment>
<organism evidence="1 2">
    <name type="scientific">Alsobacter ponti</name>
    <dbReference type="NCBI Taxonomy" id="2962936"/>
    <lineage>
        <taxon>Bacteria</taxon>
        <taxon>Pseudomonadati</taxon>
        <taxon>Pseudomonadota</taxon>
        <taxon>Alphaproteobacteria</taxon>
        <taxon>Hyphomicrobiales</taxon>
        <taxon>Alsobacteraceae</taxon>
        <taxon>Alsobacter</taxon>
    </lineage>
</organism>
<reference evidence="1 2" key="1">
    <citation type="submission" date="2022-07" db="EMBL/GenBank/DDBJ databases">
        <authorList>
            <person name="Li W.-J."/>
            <person name="Deng Q.-Q."/>
        </authorList>
    </citation>
    <scope>NUCLEOTIDE SEQUENCE [LARGE SCALE GENOMIC DNA]</scope>
    <source>
        <strain evidence="1 2">SYSU M60028</strain>
    </source>
</reference>
<evidence type="ECO:0000313" key="1">
    <source>
        <dbReference type="EMBL" id="MCP8939502.1"/>
    </source>
</evidence>
<gene>
    <name evidence="1" type="ORF">NK718_13330</name>
</gene>
<dbReference type="GO" id="GO:0008168">
    <property type="term" value="F:methyltransferase activity"/>
    <property type="evidence" value="ECO:0007669"/>
    <property type="project" value="UniProtKB-KW"/>
</dbReference>
<keyword evidence="1" id="KW-0808">Transferase</keyword>
<dbReference type="SUPFAM" id="SSF53335">
    <property type="entry name" value="S-adenosyl-L-methionine-dependent methyltransferases"/>
    <property type="match status" value="1"/>
</dbReference>
<dbReference type="Pfam" id="PF12692">
    <property type="entry name" value="Methyltransf_17"/>
    <property type="match status" value="1"/>
</dbReference>
<dbReference type="EMBL" id="JANCLU010000012">
    <property type="protein sequence ID" value="MCP8939502.1"/>
    <property type="molecule type" value="Genomic_DNA"/>
</dbReference>
<dbReference type="InterPro" id="IPR025690">
    <property type="entry name" value="Methyltransf_put"/>
</dbReference>
<keyword evidence="1" id="KW-0489">Methyltransferase</keyword>
<sequence length="175" mass="19595">MRSSTTSARRMSRLDLFIRRMTAQRAAIEHAVEVIRDMPGSILEVGLGKGRTFDHLRLCCPDRRIWVFDRHVAAHRDAIPDRETLFLGEFAETVPAAYEKLGQTAALVHADFGSDDPRTTRELALWLGPWLARFTVSNGLVLSDQPLEAEGLEPVALPPGVEPGSYFAYRRRVAP</sequence>